<comment type="caution">
    <text evidence="1">The sequence shown here is derived from an EMBL/GenBank/DDBJ whole genome shotgun (WGS) entry which is preliminary data.</text>
</comment>
<name>A0A5C5XFQ8_9PLAN</name>
<reference evidence="1 2" key="1">
    <citation type="submission" date="2019-02" db="EMBL/GenBank/DDBJ databases">
        <title>Deep-cultivation of Planctomycetes and their phenomic and genomic characterization uncovers novel biology.</title>
        <authorList>
            <person name="Wiegand S."/>
            <person name="Jogler M."/>
            <person name="Boedeker C."/>
            <person name="Pinto D."/>
            <person name="Vollmers J."/>
            <person name="Rivas-Marin E."/>
            <person name="Kohn T."/>
            <person name="Peeters S.H."/>
            <person name="Heuer A."/>
            <person name="Rast P."/>
            <person name="Oberbeckmann S."/>
            <person name="Bunk B."/>
            <person name="Jeske O."/>
            <person name="Meyerdierks A."/>
            <person name="Storesund J.E."/>
            <person name="Kallscheuer N."/>
            <person name="Luecker S."/>
            <person name="Lage O.M."/>
            <person name="Pohl T."/>
            <person name="Merkel B.J."/>
            <person name="Hornburger P."/>
            <person name="Mueller R.-W."/>
            <person name="Bruemmer F."/>
            <person name="Labrenz M."/>
            <person name="Spormann A.M."/>
            <person name="Op Den Camp H."/>
            <person name="Overmann J."/>
            <person name="Amann R."/>
            <person name="Jetten M.S.M."/>
            <person name="Mascher T."/>
            <person name="Medema M.H."/>
            <person name="Devos D.P."/>
            <person name="Kaster A.-K."/>
            <person name="Ovreas L."/>
            <person name="Rohde M."/>
            <person name="Galperin M.Y."/>
            <person name="Jogler C."/>
        </authorList>
    </citation>
    <scope>NUCLEOTIDE SEQUENCE [LARGE SCALE GENOMIC DNA]</scope>
    <source>
        <strain evidence="1 2">Pan54</strain>
    </source>
</reference>
<sequence length="214" mass="25277">MSINYSQQEWDQLVAKFPSGTQMTGTVRDQQHYGVWVTLDKLPKVPALLEIIHFQIRETDPKHRITFPEDYPAVGTKIVSRIMVWAEKPDQVRLTQLSYEEKMMLEIPSNFEWLKPWEPYSDEGNFVLNEFHIEICENHTLFGMNVRVVGRRSDCDDVLFITDDLQKPIVVVHLTWTGKVETDPTWPDTRIFKGWQDLIDRCLIEDHRKYLLDE</sequence>
<organism evidence="1 2">
    <name type="scientific">Rubinisphaera italica</name>
    <dbReference type="NCBI Taxonomy" id="2527969"/>
    <lineage>
        <taxon>Bacteria</taxon>
        <taxon>Pseudomonadati</taxon>
        <taxon>Planctomycetota</taxon>
        <taxon>Planctomycetia</taxon>
        <taxon>Planctomycetales</taxon>
        <taxon>Planctomycetaceae</taxon>
        <taxon>Rubinisphaera</taxon>
    </lineage>
</organism>
<gene>
    <name evidence="1" type="ORF">Pan54_19970</name>
</gene>
<accession>A0A5C5XFQ8</accession>
<dbReference type="Proteomes" id="UP000316095">
    <property type="component" value="Unassembled WGS sequence"/>
</dbReference>
<dbReference type="EMBL" id="SJPG01000001">
    <property type="protein sequence ID" value="TWT61261.1"/>
    <property type="molecule type" value="Genomic_DNA"/>
</dbReference>
<evidence type="ECO:0000313" key="2">
    <source>
        <dbReference type="Proteomes" id="UP000316095"/>
    </source>
</evidence>
<evidence type="ECO:0000313" key="1">
    <source>
        <dbReference type="EMBL" id="TWT61261.1"/>
    </source>
</evidence>
<dbReference type="SUPFAM" id="SSF50249">
    <property type="entry name" value="Nucleic acid-binding proteins"/>
    <property type="match status" value="1"/>
</dbReference>
<proteinExistence type="predicted"/>
<protein>
    <submittedName>
        <fullName evidence="1">Uncharacterized protein</fullName>
    </submittedName>
</protein>
<keyword evidence="2" id="KW-1185">Reference proteome</keyword>
<dbReference type="OrthoDB" id="215765at2"/>
<dbReference type="AlphaFoldDB" id="A0A5C5XFQ8"/>
<dbReference type="RefSeq" id="WP_146503278.1">
    <property type="nucleotide sequence ID" value="NZ_SJPG01000001.1"/>
</dbReference>
<dbReference type="InterPro" id="IPR012340">
    <property type="entry name" value="NA-bd_OB-fold"/>
</dbReference>